<dbReference type="GO" id="GO:0004674">
    <property type="term" value="F:protein serine/threonine kinase activity"/>
    <property type="evidence" value="ECO:0007669"/>
    <property type="project" value="TreeGrafter"/>
</dbReference>
<dbReference type="Pfam" id="PF00069">
    <property type="entry name" value="Pkinase"/>
    <property type="match status" value="1"/>
</dbReference>
<dbReference type="GO" id="GO:0044773">
    <property type="term" value="P:mitotic DNA damage checkpoint signaling"/>
    <property type="evidence" value="ECO:0007669"/>
    <property type="project" value="TreeGrafter"/>
</dbReference>
<dbReference type="GO" id="GO:0005634">
    <property type="term" value="C:nucleus"/>
    <property type="evidence" value="ECO:0007669"/>
    <property type="project" value="TreeGrafter"/>
</dbReference>
<dbReference type="Gene3D" id="1.10.510.10">
    <property type="entry name" value="Transferase(Phosphotransferase) domain 1"/>
    <property type="match status" value="1"/>
</dbReference>
<feature type="non-terminal residue" evidence="2">
    <location>
        <position position="310"/>
    </location>
</feature>
<dbReference type="CDD" id="cd00180">
    <property type="entry name" value="PKc"/>
    <property type="match status" value="1"/>
</dbReference>
<dbReference type="InterPro" id="IPR011009">
    <property type="entry name" value="Kinase-like_dom_sf"/>
</dbReference>
<dbReference type="Proteomes" id="UP000700596">
    <property type="component" value="Unassembled WGS sequence"/>
</dbReference>
<sequence>NWSGRGQHVEYAVSERDDIPLQKELTLGRTRTALVESVRCRRVRIVRKTMRCTKWTRLKREDVVREVQHLYRVQHSHIVRLVGTYAIGSDVAILTYPCAEWNLEDFMRTAPIAEDVEARSKSLLQFFTCLSKVLDFMHSFPLKHMDIKPQNLLVRDIRHSSINESDPFKIYFTDFGISRSYPSVEECETETPISFTRAYAAMEVVLQESRGLPADIFSLGCVYAEMIATILDCSNKACLDPTQLSHREMLESTRRTTELGVRPYHSAIEEVRQWLAGLSIVEQPELKAVAGWTQQMLDPIPEKRPTARQV</sequence>
<dbReference type="OrthoDB" id="4062651at2759"/>
<protein>
    <submittedName>
        <fullName evidence="2">Kinase-like domain-containing protein</fullName>
    </submittedName>
</protein>
<feature type="non-terminal residue" evidence="2">
    <location>
        <position position="1"/>
    </location>
</feature>
<reference evidence="2" key="1">
    <citation type="journal article" date="2021" name="Nat. Commun.">
        <title>Genetic determinants of endophytism in the Arabidopsis root mycobiome.</title>
        <authorList>
            <person name="Mesny F."/>
            <person name="Miyauchi S."/>
            <person name="Thiergart T."/>
            <person name="Pickel B."/>
            <person name="Atanasova L."/>
            <person name="Karlsson M."/>
            <person name="Huettel B."/>
            <person name="Barry K.W."/>
            <person name="Haridas S."/>
            <person name="Chen C."/>
            <person name="Bauer D."/>
            <person name="Andreopoulos W."/>
            <person name="Pangilinan J."/>
            <person name="LaButti K."/>
            <person name="Riley R."/>
            <person name="Lipzen A."/>
            <person name="Clum A."/>
            <person name="Drula E."/>
            <person name="Henrissat B."/>
            <person name="Kohler A."/>
            <person name="Grigoriev I.V."/>
            <person name="Martin F.M."/>
            <person name="Hacquard S."/>
        </authorList>
    </citation>
    <scope>NUCLEOTIDE SEQUENCE</scope>
    <source>
        <strain evidence="2">MPI-CAGE-CH-0243</strain>
    </source>
</reference>
<organism evidence="2 3">
    <name type="scientific">Dendryphion nanum</name>
    <dbReference type="NCBI Taxonomy" id="256645"/>
    <lineage>
        <taxon>Eukaryota</taxon>
        <taxon>Fungi</taxon>
        <taxon>Dikarya</taxon>
        <taxon>Ascomycota</taxon>
        <taxon>Pezizomycotina</taxon>
        <taxon>Dothideomycetes</taxon>
        <taxon>Pleosporomycetidae</taxon>
        <taxon>Pleosporales</taxon>
        <taxon>Torulaceae</taxon>
        <taxon>Dendryphion</taxon>
    </lineage>
</organism>
<dbReference type="PANTHER" id="PTHR44167:SF24">
    <property type="entry name" value="SERINE_THREONINE-PROTEIN KINASE CHK2"/>
    <property type="match status" value="1"/>
</dbReference>
<dbReference type="InterPro" id="IPR008271">
    <property type="entry name" value="Ser/Thr_kinase_AS"/>
</dbReference>
<dbReference type="InterPro" id="IPR000719">
    <property type="entry name" value="Prot_kinase_dom"/>
</dbReference>
<dbReference type="PROSITE" id="PS50011">
    <property type="entry name" value="PROTEIN_KINASE_DOM"/>
    <property type="match status" value="1"/>
</dbReference>
<evidence type="ECO:0000313" key="2">
    <source>
        <dbReference type="EMBL" id="KAH7130076.1"/>
    </source>
</evidence>
<dbReference type="PANTHER" id="PTHR44167">
    <property type="entry name" value="OVARIAN-SPECIFIC SERINE/THREONINE-PROTEIN KINASE LOK-RELATED"/>
    <property type="match status" value="1"/>
</dbReference>
<keyword evidence="3" id="KW-1185">Reference proteome</keyword>
<proteinExistence type="predicted"/>
<evidence type="ECO:0000259" key="1">
    <source>
        <dbReference type="PROSITE" id="PS50011"/>
    </source>
</evidence>
<dbReference type="EMBL" id="JAGMWT010000004">
    <property type="protein sequence ID" value="KAH7130076.1"/>
    <property type="molecule type" value="Genomic_DNA"/>
</dbReference>
<dbReference type="PROSITE" id="PS00108">
    <property type="entry name" value="PROTEIN_KINASE_ST"/>
    <property type="match status" value="1"/>
</dbReference>
<name>A0A9P9E505_9PLEO</name>
<dbReference type="SUPFAM" id="SSF56112">
    <property type="entry name" value="Protein kinase-like (PK-like)"/>
    <property type="match status" value="1"/>
</dbReference>
<dbReference type="GO" id="GO:0005524">
    <property type="term" value="F:ATP binding"/>
    <property type="evidence" value="ECO:0007669"/>
    <property type="project" value="InterPro"/>
</dbReference>
<dbReference type="AlphaFoldDB" id="A0A9P9E505"/>
<evidence type="ECO:0000313" key="3">
    <source>
        <dbReference type="Proteomes" id="UP000700596"/>
    </source>
</evidence>
<comment type="caution">
    <text evidence="2">The sequence shown here is derived from an EMBL/GenBank/DDBJ whole genome shotgun (WGS) entry which is preliminary data.</text>
</comment>
<keyword evidence="2" id="KW-0418">Kinase</keyword>
<feature type="domain" description="Protein kinase" evidence="1">
    <location>
        <begin position="21"/>
        <end position="310"/>
    </location>
</feature>
<keyword evidence="2" id="KW-0808">Transferase</keyword>
<dbReference type="SMART" id="SM00220">
    <property type="entry name" value="S_TKc"/>
    <property type="match status" value="1"/>
</dbReference>
<accession>A0A9P9E505</accession>
<gene>
    <name evidence="2" type="ORF">B0J11DRAFT_410805</name>
</gene>